<organism evidence="1 2">
    <name type="scientific">Sphingobacterium multivorum</name>
    <dbReference type="NCBI Taxonomy" id="28454"/>
    <lineage>
        <taxon>Bacteria</taxon>
        <taxon>Pseudomonadati</taxon>
        <taxon>Bacteroidota</taxon>
        <taxon>Sphingobacteriia</taxon>
        <taxon>Sphingobacteriales</taxon>
        <taxon>Sphingobacteriaceae</taxon>
        <taxon>Sphingobacterium</taxon>
    </lineage>
</organism>
<accession>A0A654A184</accession>
<dbReference type="EMBL" id="CABWMV010000007">
    <property type="protein sequence ID" value="VXC61461.1"/>
    <property type="molecule type" value="Genomic_DNA"/>
</dbReference>
<sequence>MYTLQRVDGISLPKKKVSTLNFQEQTKIISLKISPNTLLSSFLFAEIRIVRIFASSNVNDIITIAITFELFVR</sequence>
<evidence type="ECO:0000313" key="1">
    <source>
        <dbReference type="EMBL" id="VXC61461.1"/>
    </source>
</evidence>
<dbReference type="AlphaFoldDB" id="A0A654A184"/>
<evidence type="ECO:0000313" key="2">
    <source>
        <dbReference type="Proteomes" id="UP000432350"/>
    </source>
</evidence>
<reference evidence="1 2" key="1">
    <citation type="submission" date="2019-10" db="EMBL/GenBank/DDBJ databases">
        <authorList>
            <person name="Karimi E."/>
        </authorList>
    </citation>
    <scope>NUCLEOTIDE SEQUENCE [LARGE SCALE GENOMIC DNA]</scope>
    <source>
        <strain evidence="1">Sphingobacterium sp. 8BC</strain>
    </source>
</reference>
<dbReference type="Proteomes" id="UP000432350">
    <property type="component" value="Unassembled WGS sequence"/>
</dbReference>
<proteinExistence type="predicted"/>
<name>A0A654A184_SPHMU</name>
<protein>
    <submittedName>
        <fullName evidence="1">Uncharacterized protein</fullName>
    </submittedName>
</protein>
<gene>
    <name evidence="1" type="ORF">SPHINGO8BC_150160</name>
</gene>